<feature type="compositionally biased region" description="Basic residues" evidence="1">
    <location>
        <begin position="14"/>
        <end position="27"/>
    </location>
</feature>
<feature type="region of interest" description="Disordered" evidence="1">
    <location>
        <begin position="1"/>
        <end position="27"/>
    </location>
</feature>
<evidence type="ECO:0000313" key="3">
    <source>
        <dbReference type="Proteomes" id="UP000284689"/>
    </source>
</evidence>
<sequence length="108" mass="12776">MAKKKTNQQEKKVQVKKKVQKRKKNTRRHVKGEIISWEELENRTGLTGDETELLTVYLHKFERGEVHVRCSKKLKDLAEYIYETESLYIAKHGINGKTICEVITNRFE</sequence>
<dbReference type="RefSeq" id="WP_122264787.1">
    <property type="nucleotide sequence ID" value="NZ_QSJD01000021.1"/>
</dbReference>
<organism evidence="2 3">
    <name type="scientific">Bacteroides caccae</name>
    <dbReference type="NCBI Taxonomy" id="47678"/>
    <lineage>
        <taxon>Bacteria</taxon>
        <taxon>Pseudomonadati</taxon>
        <taxon>Bacteroidota</taxon>
        <taxon>Bacteroidia</taxon>
        <taxon>Bacteroidales</taxon>
        <taxon>Bacteroidaceae</taxon>
        <taxon>Bacteroides</taxon>
    </lineage>
</organism>
<dbReference type="EMBL" id="QSJD01000021">
    <property type="protein sequence ID" value="RHD46791.1"/>
    <property type="molecule type" value="Genomic_DNA"/>
</dbReference>
<accession>A0A414FHU4</accession>
<name>A0A414FHU4_9BACE</name>
<proteinExistence type="predicted"/>
<reference evidence="2 3" key="1">
    <citation type="submission" date="2018-08" db="EMBL/GenBank/DDBJ databases">
        <title>A genome reference for cultivated species of the human gut microbiota.</title>
        <authorList>
            <person name="Zou Y."/>
            <person name="Xue W."/>
            <person name="Luo G."/>
        </authorList>
    </citation>
    <scope>NUCLEOTIDE SEQUENCE [LARGE SCALE GENOMIC DNA]</scope>
    <source>
        <strain evidence="2 3">AM31-16AC</strain>
    </source>
</reference>
<dbReference type="Proteomes" id="UP000284689">
    <property type="component" value="Unassembled WGS sequence"/>
</dbReference>
<gene>
    <name evidence="2" type="ORF">DW794_13775</name>
</gene>
<protein>
    <submittedName>
        <fullName evidence="2">Uncharacterized protein</fullName>
    </submittedName>
</protein>
<dbReference type="AlphaFoldDB" id="A0A414FHU4"/>
<comment type="caution">
    <text evidence="2">The sequence shown here is derived from an EMBL/GenBank/DDBJ whole genome shotgun (WGS) entry which is preliminary data.</text>
</comment>
<evidence type="ECO:0000313" key="2">
    <source>
        <dbReference type="EMBL" id="RHD46791.1"/>
    </source>
</evidence>
<evidence type="ECO:0000256" key="1">
    <source>
        <dbReference type="SAM" id="MobiDB-lite"/>
    </source>
</evidence>